<dbReference type="RefSeq" id="WP_272235212.1">
    <property type="nucleotide sequence ID" value="NZ_JAGSOW010000012.1"/>
</dbReference>
<protein>
    <recommendedName>
        <fullName evidence="3">Chemotaxis protein</fullName>
    </recommendedName>
</protein>
<evidence type="ECO:0000313" key="2">
    <source>
        <dbReference type="Proteomes" id="UP001220207"/>
    </source>
</evidence>
<dbReference type="Proteomes" id="UP001220207">
    <property type="component" value="Unassembled WGS sequence"/>
</dbReference>
<organism evidence="1 2">
    <name type="scientific">Pseudomonas syringae pv. syringae</name>
    <dbReference type="NCBI Taxonomy" id="321"/>
    <lineage>
        <taxon>Bacteria</taxon>
        <taxon>Pseudomonadati</taxon>
        <taxon>Pseudomonadota</taxon>
        <taxon>Gammaproteobacteria</taxon>
        <taxon>Pseudomonadales</taxon>
        <taxon>Pseudomonadaceae</taxon>
        <taxon>Pseudomonas</taxon>
        <taxon>Pseudomonas syringae</taxon>
    </lineage>
</organism>
<accession>A0AB35JW35</accession>
<name>A0AB35JW35_PSESY</name>
<proteinExistence type="predicted"/>
<gene>
    <name evidence="1" type="ORF">KDL27_20345</name>
</gene>
<sequence>MPLPIILWGAAAALAATGVFKGVEASGNFDKAKEIGENAEAKFKKTSQVLDGAREETQAALTALGKLKVHTFSHQIKYLVEAFKKRKDTKSTLKGFNEDFTVEQLKAYEKLVLNSLEIERGLASGVGGGALAAIGAYGSVGALASASTGAAISGLSGAAATNATLAWLGGGALSAGGFGMAGGMIALGGIVLGPALAIGGFMMASKAEEALTKAHAYQAKVETAVAEMEVLKTALKAIRTNAAEMAATITELVKRFEAIKVNDDSDSAAFERMVVLGTGLKKVLDVPIIAADGSAVKNIKGTISGILTLS</sequence>
<dbReference type="EMBL" id="JAGSOW010000012">
    <property type="protein sequence ID" value="MDC3738142.1"/>
    <property type="molecule type" value="Genomic_DNA"/>
</dbReference>
<dbReference type="AlphaFoldDB" id="A0AB35JW35"/>
<evidence type="ECO:0008006" key="3">
    <source>
        <dbReference type="Google" id="ProtNLM"/>
    </source>
</evidence>
<comment type="caution">
    <text evidence="1">The sequence shown here is derived from an EMBL/GenBank/DDBJ whole genome shotgun (WGS) entry which is preliminary data.</text>
</comment>
<reference evidence="1" key="1">
    <citation type="submission" date="2021-04" db="EMBL/GenBank/DDBJ databases">
        <title>Genome Sequence and Comparative Genome Analysis of Pseudomonas syringae pv. syringae strains EC33 and LMG5496 isolated from Citrus plants from Tunisia and Greece.</title>
        <authorList>
            <person name="Abdellatif E."/>
            <person name="Baeyen S."/>
        </authorList>
    </citation>
    <scope>NUCLEOTIDE SEQUENCE</scope>
    <source>
        <strain evidence="1">LMG 5496</strain>
    </source>
</reference>
<evidence type="ECO:0000313" key="1">
    <source>
        <dbReference type="EMBL" id="MDC3738142.1"/>
    </source>
</evidence>